<evidence type="ECO:0000256" key="3">
    <source>
        <dbReference type="ARBA" id="ARBA00022833"/>
    </source>
</evidence>
<feature type="domain" description="RING-type" evidence="6">
    <location>
        <begin position="23"/>
        <end position="67"/>
    </location>
</feature>
<feature type="region of interest" description="Disordered" evidence="5">
    <location>
        <begin position="180"/>
        <end position="209"/>
    </location>
</feature>
<evidence type="ECO:0000313" key="8">
    <source>
        <dbReference type="Proteomes" id="UP001140510"/>
    </source>
</evidence>
<dbReference type="GO" id="GO:0043161">
    <property type="term" value="P:proteasome-mediated ubiquitin-dependent protein catabolic process"/>
    <property type="evidence" value="ECO:0007669"/>
    <property type="project" value="TreeGrafter"/>
</dbReference>
<dbReference type="GO" id="GO:0008270">
    <property type="term" value="F:zinc ion binding"/>
    <property type="evidence" value="ECO:0007669"/>
    <property type="project" value="UniProtKB-KW"/>
</dbReference>
<dbReference type="InterPro" id="IPR001841">
    <property type="entry name" value="Znf_RING"/>
</dbReference>
<reference evidence="7" key="1">
    <citation type="submission" date="2022-10" db="EMBL/GenBank/DDBJ databases">
        <title>Tapping the CABI collections for fungal endophytes: first genome assemblies for Collariella, Neodidymelliopsis, Ascochyta clinopodiicola, Didymella pomorum, Didymosphaeria variabile, Neocosmospora piperis and Neocucurbitaria cava.</title>
        <authorList>
            <person name="Hill R."/>
        </authorList>
    </citation>
    <scope>NUCLEOTIDE SEQUENCE</scope>
    <source>
        <strain evidence="7">IMI 355091</strain>
    </source>
</reference>
<evidence type="ECO:0000259" key="6">
    <source>
        <dbReference type="PROSITE" id="PS50089"/>
    </source>
</evidence>
<dbReference type="GO" id="GO:0061630">
    <property type="term" value="F:ubiquitin protein ligase activity"/>
    <property type="evidence" value="ECO:0007669"/>
    <property type="project" value="UniProtKB-EC"/>
</dbReference>
<comment type="caution">
    <text evidence="7">The sequence shown here is derived from an EMBL/GenBank/DDBJ whole genome shotgun (WGS) entry which is preliminary data.</text>
</comment>
<evidence type="ECO:0000256" key="1">
    <source>
        <dbReference type="ARBA" id="ARBA00022723"/>
    </source>
</evidence>
<dbReference type="SUPFAM" id="SSF57850">
    <property type="entry name" value="RING/U-box"/>
    <property type="match status" value="1"/>
</dbReference>
<gene>
    <name evidence="7" type="ORF">N0V91_007227</name>
</gene>
<keyword evidence="8" id="KW-1185">Reference proteome</keyword>
<dbReference type="GO" id="GO:0005789">
    <property type="term" value="C:endoplasmic reticulum membrane"/>
    <property type="evidence" value="ECO:0007669"/>
    <property type="project" value="UniProtKB-SubCell"/>
</dbReference>
<dbReference type="InterPro" id="IPR013083">
    <property type="entry name" value="Znf_RING/FYVE/PHD"/>
</dbReference>
<dbReference type="OrthoDB" id="9049620at2759"/>
<dbReference type="PANTHER" id="PTHR22763:SF184">
    <property type="entry name" value="E3 UBIQUITIN-PROTEIN LIGASE SYNOVIOLIN"/>
    <property type="match status" value="1"/>
</dbReference>
<dbReference type="InterPro" id="IPR050731">
    <property type="entry name" value="HRD1_E3_ubiq-ligases"/>
</dbReference>
<keyword evidence="2 4" id="KW-0863">Zinc-finger</keyword>
<feature type="compositionally biased region" description="Acidic residues" evidence="5">
    <location>
        <begin position="190"/>
        <end position="209"/>
    </location>
</feature>
<protein>
    <recommendedName>
        <fullName evidence="6">RING-type domain-containing protein</fullName>
    </recommendedName>
</protein>
<accession>A0A9W8ZBB0</accession>
<evidence type="ECO:0000313" key="7">
    <source>
        <dbReference type="EMBL" id="KAJ4402513.1"/>
    </source>
</evidence>
<evidence type="ECO:0000256" key="5">
    <source>
        <dbReference type="SAM" id="MobiDB-lite"/>
    </source>
</evidence>
<dbReference type="PROSITE" id="PS50089">
    <property type="entry name" value="ZF_RING_2"/>
    <property type="match status" value="1"/>
</dbReference>
<dbReference type="AlphaFoldDB" id="A0A9W8ZBB0"/>
<dbReference type="Proteomes" id="UP001140510">
    <property type="component" value="Unassembled WGS sequence"/>
</dbReference>
<proteinExistence type="predicted"/>
<name>A0A9W8ZBB0_9PLEO</name>
<dbReference type="Gene3D" id="3.30.40.10">
    <property type="entry name" value="Zinc/RING finger domain, C3HC4 (zinc finger)"/>
    <property type="match status" value="1"/>
</dbReference>
<dbReference type="SMART" id="SM00184">
    <property type="entry name" value="RING"/>
    <property type="match status" value="1"/>
</dbReference>
<evidence type="ECO:0000256" key="4">
    <source>
        <dbReference type="PROSITE-ProRule" id="PRU00175"/>
    </source>
</evidence>
<dbReference type="EMBL" id="JAPEVA010000061">
    <property type="protein sequence ID" value="KAJ4402513.1"/>
    <property type="molecule type" value="Genomic_DNA"/>
</dbReference>
<evidence type="ECO:0000256" key="2">
    <source>
        <dbReference type="ARBA" id="ARBA00022771"/>
    </source>
</evidence>
<keyword evidence="1" id="KW-0479">Metal-binding</keyword>
<organism evidence="7 8">
    <name type="scientific">Didymella pomorum</name>
    <dbReference type="NCBI Taxonomy" id="749634"/>
    <lineage>
        <taxon>Eukaryota</taxon>
        <taxon>Fungi</taxon>
        <taxon>Dikarya</taxon>
        <taxon>Ascomycota</taxon>
        <taxon>Pezizomycotina</taxon>
        <taxon>Dothideomycetes</taxon>
        <taxon>Pleosporomycetidae</taxon>
        <taxon>Pleosporales</taxon>
        <taxon>Pleosporineae</taxon>
        <taxon>Didymellaceae</taxon>
        <taxon>Didymella</taxon>
    </lineage>
</organism>
<keyword evidence="3" id="KW-0862">Zinc</keyword>
<dbReference type="GO" id="GO:0036503">
    <property type="term" value="P:ERAD pathway"/>
    <property type="evidence" value="ECO:0007669"/>
    <property type="project" value="TreeGrafter"/>
</dbReference>
<dbReference type="Pfam" id="PF13639">
    <property type="entry name" value="zf-RING_2"/>
    <property type="match status" value="1"/>
</dbReference>
<dbReference type="PANTHER" id="PTHR22763">
    <property type="entry name" value="RING ZINC FINGER PROTEIN"/>
    <property type="match status" value="1"/>
</dbReference>
<sequence length="209" mass="24117">MATNPLPTHEELLQGNIIRLDTCSICLETFDENHPVVRIDTPACQHDFGKACIKNWLKDKDWCPTCRTVLYTAPPPPPLRLDIMNDAPLASIFVDFLLAKIAYLAKSNRELDVCHLYCFLDEAYYRHGMEHHIPNDNFQYALMGVLFSIFCTIKFDKGRCSHDTQYWVYHVGRALGWPSHVTGDDPTNQNEDEDEDEDDDDDEDEDYVD</sequence>